<dbReference type="InterPro" id="IPR032675">
    <property type="entry name" value="LRR_dom_sf"/>
</dbReference>
<keyword evidence="1" id="KW-0433">Leucine-rich repeat</keyword>
<dbReference type="GO" id="GO:0031102">
    <property type="term" value="P:neuron projection regeneration"/>
    <property type="evidence" value="ECO:0007669"/>
    <property type="project" value="TreeGrafter"/>
</dbReference>
<organism evidence="4 5">
    <name type="scientific">Kryptolebias marmoratus</name>
    <name type="common">Mangrove killifish</name>
    <name type="synonym">Rivulus marmoratus</name>
    <dbReference type="NCBI Taxonomy" id="37003"/>
    <lineage>
        <taxon>Eukaryota</taxon>
        <taxon>Metazoa</taxon>
        <taxon>Chordata</taxon>
        <taxon>Craniata</taxon>
        <taxon>Vertebrata</taxon>
        <taxon>Euteleostomi</taxon>
        <taxon>Actinopterygii</taxon>
        <taxon>Neopterygii</taxon>
        <taxon>Teleostei</taxon>
        <taxon>Neoteleostei</taxon>
        <taxon>Acanthomorphata</taxon>
        <taxon>Ovalentaria</taxon>
        <taxon>Atherinomorphae</taxon>
        <taxon>Cyprinodontiformes</taxon>
        <taxon>Rivulidae</taxon>
        <taxon>Kryptolebias</taxon>
    </lineage>
</organism>
<name>A0A3Q3A9C5_KRYMA</name>
<dbReference type="InterPro" id="IPR003591">
    <property type="entry name" value="Leu-rich_rpt_typical-subtyp"/>
</dbReference>
<feature type="region of interest" description="Disordered" evidence="3">
    <location>
        <begin position="1"/>
        <end position="93"/>
    </location>
</feature>
<dbReference type="SUPFAM" id="SSF52058">
    <property type="entry name" value="L domain-like"/>
    <property type="match status" value="1"/>
</dbReference>
<dbReference type="AlphaFoldDB" id="A0A3Q3A9C5"/>
<dbReference type="PANTHER" id="PTHR47114:SF4">
    <property type="entry name" value="OLIGODENDROCYTE MYELIN GLYCOPROTEIN B"/>
    <property type="match status" value="1"/>
</dbReference>
<dbReference type="Pfam" id="PF12799">
    <property type="entry name" value="LRR_4"/>
    <property type="match status" value="1"/>
</dbReference>
<keyword evidence="2" id="KW-0677">Repeat</keyword>
<evidence type="ECO:0000256" key="2">
    <source>
        <dbReference type="ARBA" id="ARBA00022737"/>
    </source>
</evidence>
<dbReference type="GeneTree" id="ENSGT00940000160802"/>
<evidence type="ECO:0000313" key="5">
    <source>
        <dbReference type="Proteomes" id="UP000264800"/>
    </source>
</evidence>
<dbReference type="InterPro" id="IPR051071">
    <property type="entry name" value="LRR-bact_E3_ubiq_ligases"/>
</dbReference>
<dbReference type="Pfam" id="PF13855">
    <property type="entry name" value="LRR_8"/>
    <property type="match status" value="1"/>
</dbReference>
<protein>
    <submittedName>
        <fullName evidence="4">Oligodendrocyte myelin glycoprotein a</fullName>
    </submittedName>
</protein>
<dbReference type="Ensembl" id="ENSKMAT00000013151.1">
    <property type="protein sequence ID" value="ENSKMAP00000012956.1"/>
    <property type="gene ID" value="ENSKMAG00000009710.1"/>
</dbReference>
<dbReference type="Gene3D" id="3.80.10.10">
    <property type="entry name" value="Ribonuclease Inhibitor"/>
    <property type="match status" value="1"/>
</dbReference>
<dbReference type="PANTHER" id="PTHR47114">
    <property type="match status" value="1"/>
</dbReference>
<dbReference type="Proteomes" id="UP000264800">
    <property type="component" value="Unplaced"/>
</dbReference>
<evidence type="ECO:0000256" key="1">
    <source>
        <dbReference type="ARBA" id="ARBA00022614"/>
    </source>
</evidence>
<dbReference type="InterPro" id="IPR001611">
    <property type="entry name" value="Leu-rich_rpt"/>
</dbReference>
<dbReference type="STRING" id="37003.ENSKMAP00000012956"/>
<dbReference type="PROSITE" id="PS51450">
    <property type="entry name" value="LRR"/>
    <property type="match status" value="2"/>
</dbReference>
<reference evidence="4" key="2">
    <citation type="submission" date="2025-09" db="UniProtKB">
        <authorList>
            <consortium name="Ensembl"/>
        </authorList>
    </citation>
    <scope>IDENTIFICATION</scope>
</reference>
<sequence length="296" mass="32995">MSYVSQTNLELDSAASEQDAGAAKEDGQKKAEEKKKEGEPPKGEEAPPPAAEAAAGCSTFSEPQEEAAGSESTPAAAAAAAAPSSPCPEGTKEAENHFTFNFFPLLTQHHNIRSLNLSRNQLHDLDGELAAYTHLRKLDLSHNRLSRLPKELPRSLWQLHAWNLKTLDLSNNNLQRAIFINNTLINLRMLNLSCNHFWTLPTNLPTHVETIDLSHNLLMKVLPGSLDRLTKVTHFYLHANRFSSLPFGVLDRMVSLRVITLGNNPWACHLYADMEYLLSWTQHTLTRVVKHLALLD</sequence>
<dbReference type="Pfam" id="PF00560">
    <property type="entry name" value="LRR_1"/>
    <property type="match status" value="1"/>
</dbReference>
<proteinExistence type="predicted"/>
<reference evidence="4" key="1">
    <citation type="submission" date="2025-08" db="UniProtKB">
        <authorList>
            <consortium name="Ensembl"/>
        </authorList>
    </citation>
    <scope>IDENTIFICATION</scope>
</reference>
<dbReference type="InterPro" id="IPR025875">
    <property type="entry name" value="Leu-rich_rpt_4"/>
</dbReference>
<dbReference type="PRINTS" id="PR00019">
    <property type="entry name" value="LEURICHRPT"/>
</dbReference>
<evidence type="ECO:0000313" key="4">
    <source>
        <dbReference type="Ensembl" id="ENSKMAP00000012956.1"/>
    </source>
</evidence>
<accession>A0A3Q3A9C5</accession>
<evidence type="ECO:0000256" key="3">
    <source>
        <dbReference type="SAM" id="MobiDB-lite"/>
    </source>
</evidence>
<feature type="compositionally biased region" description="Low complexity" evidence="3">
    <location>
        <begin position="66"/>
        <end position="89"/>
    </location>
</feature>
<dbReference type="SMART" id="SM00369">
    <property type="entry name" value="LRR_TYP"/>
    <property type="match status" value="4"/>
</dbReference>
<feature type="compositionally biased region" description="Polar residues" evidence="3">
    <location>
        <begin position="1"/>
        <end position="10"/>
    </location>
</feature>
<feature type="compositionally biased region" description="Basic and acidic residues" evidence="3">
    <location>
        <begin position="22"/>
        <end position="45"/>
    </location>
</feature>
<keyword evidence="5" id="KW-1185">Reference proteome</keyword>